<dbReference type="InterPro" id="IPR011701">
    <property type="entry name" value="MFS"/>
</dbReference>
<evidence type="ECO:0000313" key="8">
    <source>
        <dbReference type="EMBL" id="GFF90776.1"/>
    </source>
</evidence>
<feature type="transmembrane region" description="Helical" evidence="6">
    <location>
        <begin position="75"/>
        <end position="95"/>
    </location>
</feature>
<evidence type="ECO:0000259" key="7">
    <source>
        <dbReference type="PROSITE" id="PS50850"/>
    </source>
</evidence>
<dbReference type="Proteomes" id="UP000465220">
    <property type="component" value="Unassembled WGS sequence"/>
</dbReference>
<feature type="transmembrane region" description="Helical" evidence="6">
    <location>
        <begin position="409"/>
        <end position="430"/>
    </location>
</feature>
<dbReference type="Pfam" id="PF07690">
    <property type="entry name" value="MFS_1"/>
    <property type="match status" value="1"/>
</dbReference>
<feature type="transmembrane region" description="Helical" evidence="6">
    <location>
        <begin position="290"/>
        <end position="309"/>
    </location>
</feature>
<dbReference type="SUPFAM" id="SSF103473">
    <property type="entry name" value="MFS general substrate transporter"/>
    <property type="match status" value="1"/>
</dbReference>
<evidence type="ECO:0000256" key="1">
    <source>
        <dbReference type="ARBA" id="ARBA00004141"/>
    </source>
</evidence>
<accession>A0ABQ1AZ50</accession>
<feature type="transmembrane region" description="Helical" evidence="6">
    <location>
        <begin position="350"/>
        <end position="367"/>
    </location>
</feature>
<dbReference type="InterPro" id="IPR020846">
    <property type="entry name" value="MFS_dom"/>
</dbReference>
<keyword evidence="4 6" id="KW-1133">Transmembrane helix</keyword>
<comment type="subcellular location">
    <subcellularLocation>
        <location evidence="1">Membrane</location>
        <topology evidence="1">Multi-pass membrane protein</topology>
    </subcellularLocation>
</comment>
<reference evidence="8 9" key="1">
    <citation type="submission" date="2020-01" db="EMBL/GenBank/DDBJ databases">
        <title>Draft genome sequence of Aspergillus lentulus IFM 60648.</title>
        <authorList>
            <person name="Takahashi H."/>
            <person name="Yaguchi T."/>
        </authorList>
    </citation>
    <scope>NUCLEOTIDE SEQUENCE [LARGE SCALE GENOMIC DNA]</scope>
    <source>
        <strain evidence="8 9">IFM 60648</strain>
    </source>
</reference>
<sequence length="493" mass="54461">MKPSHEALEDVKHESLDNMSFDDARRRKLTRSILFKLDTRILPVLALLFLCSFLDRTNVGNAKILGLQNDLNITGHQYDIGLTVFYLTYICSELPSNLIIKKASPKIWLPTLTMVWGIITMCLGFVRNFGGFVAVRAILGVAEGGLLPGMVLYLSSFYKRSDLALRIGLFYTAASLSGAFGGKADLLLGLLARGLAAIGPRGGLEGWRWIMIIEGLLTFACGALSYLCLPNNIETATFLTVEERQFACERMRLDNPSVPEGTIEAEHEAFRWSEVVRGVLDLKMWLSATAYFAILSGLYSFGLFLPTIIKESGFADDANKVQLWTVIPYAVAAVITVVVAVISDRLQVRGIIMLFILPIAIAGYGAIANIESAKVKYGMTFLMATGMYSSVPCILVWNSNNSAGHYKRATTSAMQLAIANCGGFVATFNYPDKDKPDYHRGHTIVLSLLIFAWVMILLNVLYCAKINRDKAQGKYAQYTGCNDDRDPQFKMVL</sequence>
<keyword evidence="2" id="KW-0813">Transport</keyword>
<feature type="transmembrane region" description="Helical" evidence="6">
    <location>
        <begin position="132"/>
        <end position="154"/>
    </location>
</feature>
<evidence type="ECO:0000256" key="3">
    <source>
        <dbReference type="ARBA" id="ARBA00022692"/>
    </source>
</evidence>
<comment type="caution">
    <text evidence="8">The sequence shown here is derived from an EMBL/GenBank/DDBJ whole genome shotgun (WGS) entry which is preliminary data.</text>
</comment>
<evidence type="ECO:0000256" key="5">
    <source>
        <dbReference type="ARBA" id="ARBA00023136"/>
    </source>
</evidence>
<feature type="transmembrane region" description="Helical" evidence="6">
    <location>
        <begin position="163"/>
        <end position="181"/>
    </location>
</feature>
<keyword evidence="9" id="KW-1185">Reference proteome</keyword>
<organism evidence="8 9">
    <name type="scientific">Aspergillus lentulus</name>
    <dbReference type="NCBI Taxonomy" id="293939"/>
    <lineage>
        <taxon>Eukaryota</taxon>
        <taxon>Fungi</taxon>
        <taxon>Dikarya</taxon>
        <taxon>Ascomycota</taxon>
        <taxon>Pezizomycotina</taxon>
        <taxon>Eurotiomycetes</taxon>
        <taxon>Eurotiomycetidae</taxon>
        <taxon>Eurotiales</taxon>
        <taxon>Aspergillaceae</taxon>
        <taxon>Aspergillus</taxon>
        <taxon>Aspergillus subgen. Fumigati</taxon>
    </lineage>
</organism>
<dbReference type="Gene3D" id="1.20.1250.20">
    <property type="entry name" value="MFS general substrate transporter like domains"/>
    <property type="match status" value="2"/>
</dbReference>
<dbReference type="PROSITE" id="PS50850">
    <property type="entry name" value="MFS"/>
    <property type="match status" value="1"/>
</dbReference>
<feature type="transmembrane region" description="Helical" evidence="6">
    <location>
        <begin position="209"/>
        <end position="229"/>
    </location>
</feature>
<evidence type="ECO:0000313" key="9">
    <source>
        <dbReference type="Proteomes" id="UP000465220"/>
    </source>
</evidence>
<feature type="transmembrane region" description="Helical" evidence="6">
    <location>
        <begin position="33"/>
        <end position="55"/>
    </location>
</feature>
<protein>
    <submittedName>
        <fullName evidence="8">MFS general substrate transporter</fullName>
    </submittedName>
</protein>
<dbReference type="PANTHER" id="PTHR43791:SF67">
    <property type="entry name" value="TRANSPORTER, PUTATIVE (AFU_ORTHOLOGUE AFUA_3G04010)-RELATED"/>
    <property type="match status" value="1"/>
</dbReference>
<feature type="transmembrane region" description="Helical" evidence="6">
    <location>
        <begin position="107"/>
        <end position="126"/>
    </location>
</feature>
<dbReference type="EMBL" id="BLKI01000079">
    <property type="protein sequence ID" value="GFF90776.1"/>
    <property type="molecule type" value="Genomic_DNA"/>
</dbReference>
<keyword evidence="3 6" id="KW-0812">Transmembrane</keyword>
<gene>
    <name evidence="8" type="ORF">IFM60648_09187</name>
</gene>
<dbReference type="InterPro" id="IPR036259">
    <property type="entry name" value="MFS_trans_sf"/>
</dbReference>
<keyword evidence="5 6" id="KW-0472">Membrane</keyword>
<evidence type="ECO:0000256" key="2">
    <source>
        <dbReference type="ARBA" id="ARBA00022448"/>
    </source>
</evidence>
<feature type="transmembrane region" description="Helical" evidence="6">
    <location>
        <begin position="321"/>
        <end position="343"/>
    </location>
</feature>
<evidence type="ECO:0000256" key="6">
    <source>
        <dbReference type="SAM" id="Phobius"/>
    </source>
</evidence>
<dbReference type="PANTHER" id="PTHR43791">
    <property type="entry name" value="PERMEASE-RELATED"/>
    <property type="match status" value="1"/>
</dbReference>
<proteinExistence type="predicted"/>
<feature type="transmembrane region" description="Helical" evidence="6">
    <location>
        <begin position="379"/>
        <end position="397"/>
    </location>
</feature>
<evidence type="ECO:0000256" key="4">
    <source>
        <dbReference type="ARBA" id="ARBA00022989"/>
    </source>
</evidence>
<feature type="transmembrane region" description="Helical" evidence="6">
    <location>
        <begin position="442"/>
        <end position="464"/>
    </location>
</feature>
<feature type="domain" description="Major facilitator superfamily (MFS) profile" evidence="7">
    <location>
        <begin position="41"/>
        <end position="470"/>
    </location>
</feature>
<name>A0ABQ1AZ50_ASPLE</name>